<feature type="domain" description="TrfB transcriptional repressor protein" evidence="3">
    <location>
        <begin position="9"/>
        <end position="91"/>
    </location>
</feature>
<dbReference type="AlphaFoldDB" id="A0A3G4RL98"/>
<evidence type="ECO:0000256" key="2">
    <source>
        <dbReference type="ARBA" id="ARBA00023163"/>
    </source>
</evidence>
<protein>
    <recommendedName>
        <fullName evidence="3">TrfB transcriptional repressor protein domain-containing protein</fullName>
    </recommendedName>
</protein>
<evidence type="ECO:0000256" key="1">
    <source>
        <dbReference type="ARBA" id="ARBA00023015"/>
    </source>
</evidence>
<dbReference type="RefSeq" id="WP_049286483.1">
    <property type="nucleotide sequence ID" value="NZ_BAAGAM010000030.1"/>
</dbReference>
<geneLocation type="plasmid" evidence="4">
    <name>pConj125k</name>
</geneLocation>
<keyword evidence="2" id="KW-0804">Transcription</keyword>
<evidence type="ECO:0000313" key="4">
    <source>
        <dbReference type="EMBL" id="AYU66491.1"/>
    </source>
</evidence>
<dbReference type="InterPro" id="IPR032428">
    <property type="entry name" value="TrfB"/>
</dbReference>
<proteinExistence type="predicted"/>
<name>A0A3G4RL98_ECOLX</name>
<dbReference type="InterPro" id="IPR053721">
    <property type="entry name" value="Fimbrial_Adhesin_Reg"/>
</dbReference>
<dbReference type="EMBL" id="MK033499">
    <property type="protein sequence ID" value="AYU66491.1"/>
    <property type="molecule type" value="Genomic_DNA"/>
</dbReference>
<sequence>MAVERISPEEWQRIAPALRTCSQVTIDMAYAVLVDGRKQVDVAKEFDRSKQTVNAAIRRVTAIFNEVIPEDEQLEFVQVWLPPELAKQVKEMAKKHNQNGN</sequence>
<reference evidence="4" key="1">
    <citation type="submission" date="2018-10" db="EMBL/GenBank/DDBJ databases">
        <title>Emergence of a New Multidrug-resistant Salmonella enterica serovar Anatum Clone in Taiwan.</title>
        <authorList>
            <person name="Wang Y.-W."/>
            <person name="Hong Y.-P."/>
            <person name="Chen Y.-S."/>
            <person name="Chiou C.-S."/>
        </authorList>
    </citation>
    <scope>NUCLEOTIDE SEQUENCE</scope>
    <source>
        <strain evidence="4">C600_pConj125k</strain>
        <plasmid evidence="4">pConj125k</plasmid>
    </source>
</reference>
<organism evidence="4">
    <name type="scientific">Escherichia coli</name>
    <dbReference type="NCBI Taxonomy" id="562"/>
    <lineage>
        <taxon>Bacteria</taxon>
        <taxon>Pseudomonadati</taxon>
        <taxon>Pseudomonadota</taxon>
        <taxon>Gammaproteobacteria</taxon>
        <taxon>Enterobacterales</taxon>
        <taxon>Enterobacteriaceae</taxon>
        <taxon>Escherichia</taxon>
    </lineage>
</organism>
<accession>A0A3G4RL98</accession>
<dbReference type="Gene3D" id="1.10.10.2690">
    <property type="match status" value="1"/>
</dbReference>
<dbReference type="Pfam" id="PF16509">
    <property type="entry name" value="KORA"/>
    <property type="match status" value="1"/>
</dbReference>
<keyword evidence="4" id="KW-0614">Plasmid</keyword>
<keyword evidence="1" id="KW-0805">Transcription regulation</keyword>
<evidence type="ECO:0000259" key="3">
    <source>
        <dbReference type="Pfam" id="PF16509"/>
    </source>
</evidence>